<evidence type="ECO:0000256" key="1">
    <source>
        <dbReference type="SAM" id="SignalP"/>
    </source>
</evidence>
<feature type="domain" description="Bifunctional inhibitor/plant lipid transfer protein/seed storage helical" evidence="2">
    <location>
        <begin position="18"/>
        <end position="105"/>
    </location>
</feature>
<dbReference type="PANTHER" id="PTHR33286:SF44">
    <property type="entry name" value="5A2 PROTEIN"/>
    <property type="match status" value="1"/>
</dbReference>
<dbReference type="InterPro" id="IPR036312">
    <property type="entry name" value="Bifun_inhib/LTP/seed_sf"/>
</dbReference>
<dbReference type="Gene3D" id="1.10.110.10">
    <property type="entry name" value="Plant lipid-transfer and hydrophobic proteins"/>
    <property type="match status" value="1"/>
</dbReference>
<dbReference type="Pfam" id="PF14368">
    <property type="entry name" value="LTP_2"/>
    <property type="match status" value="1"/>
</dbReference>
<dbReference type="AlphaFoldDB" id="A0A3L6GAH6"/>
<keyword evidence="1" id="KW-0732">Signal</keyword>
<protein>
    <recommendedName>
        <fullName evidence="2">Bifunctional inhibitor/plant lipid transfer protein/seed storage helical domain-containing protein</fullName>
    </recommendedName>
</protein>
<sequence>MNTTKVMLRVLVFSLLFTMLSTHQALGNKENCDKDKDFIKRQCEKCIGVGRKFPTTQLCCNAIKRADMACVCRSITLEEQLTISVVKVVDVAKECGNPVPPGNKCGSDLDCSTTTAGMGASVRVQQSEQQRAHG</sequence>
<evidence type="ECO:0000259" key="2">
    <source>
        <dbReference type="Pfam" id="PF14368"/>
    </source>
</evidence>
<dbReference type="SUPFAM" id="SSF47699">
    <property type="entry name" value="Bifunctional inhibitor/lipid-transfer protein/seed storage 2S albumin"/>
    <property type="match status" value="1"/>
</dbReference>
<organism evidence="3 4">
    <name type="scientific">Zea mays</name>
    <name type="common">Maize</name>
    <dbReference type="NCBI Taxonomy" id="4577"/>
    <lineage>
        <taxon>Eukaryota</taxon>
        <taxon>Viridiplantae</taxon>
        <taxon>Streptophyta</taxon>
        <taxon>Embryophyta</taxon>
        <taxon>Tracheophyta</taxon>
        <taxon>Spermatophyta</taxon>
        <taxon>Magnoliopsida</taxon>
        <taxon>Liliopsida</taxon>
        <taxon>Poales</taxon>
        <taxon>Poaceae</taxon>
        <taxon>PACMAD clade</taxon>
        <taxon>Panicoideae</taxon>
        <taxon>Andropogonodae</taxon>
        <taxon>Andropogoneae</taxon>
        <taxon>Tripsacinae</taxon>
        <taxon>Zea</taxon>
    </lineage>
</organism>
<proteinExistence type="predicted"/>
<evidence type="ECO:0000313" key="3">
    <source>
        <dbReference type="EMBL" id="PWZ44045.1"/>
    </source>
</evidence>
<reference evidence="3 4" key="1">
    <citation type="journal article" date="2018" name="Nat. Genet.">
        <title>Extensive intraspecific gene order and gene structural variations between Mo17 and other maize genomes.</title>
        <authorList>
            <person name="Sun S."/>
            <person name="Zhou Y."/>
            <person name="Chen J."/>
            <person name="Shi J."/>
            <person name="Zhao H."/>
            <person name="Zhao H."/>
            <person name="Song W."/>
            <person name="Zhang M."/>
            <person name="Cui Y."/>
            <person name="Dong X."/>
            <person name="Liu H."/>
            <person name="Ma X."/>
            <person name="Jiao Y."/>
            <person name="Wang B."/>
            <person name="Wei X."/>
            <person name="Stein J.C."/>
            <person name="Glaubitz J.C."/>
            <person name="Lu F."/>
            <person name="Yu G."/>
            <person name="Liang C."/>
            <person name="Fengler K."/>
            <person name="Li B."/>
            <person name="Rafalski A."/>
            <person name="Schnable P.S."/>
            <person name="Ware D.H."/>
            <person name="Buckler E.S."/>
            <person name="Lai J."/>
        </authorList>
    </citation>
    <scope>NUCLEOTIDE SEQUENCE [LARGE SCALE GENOMIC DNA]</scope>
    <source>
        <strain evidence="4">cv. Missouri 17</strain>
        <tissue evidence="3">Seedling</tissue>
    </source>
</reference>
<comment type="caution">
    <text evidence="3">The sequence shown here is derived from an EMBL/GenBank/DDBJ whole genome shotgun (WGS) entry which is preliminary data.</text>
</comment>
<evidence type="ECO:0000313" key="4">
    <source>
        <dbReference type="Proteomes" id="UP000251960"/>
    </source>
</evidence>
<name>A0A3L6GAH6_MAIZE</name>
<dbReference type="EMBL" id="NCVQ01000002">
    <property type="protein sequence ID" value="PWZ44045.1"/>
    <property type="molecule type" value="Genomic_DNA"/>
</dbReference>
<dbReference type="PANTHER" id="PTHR33286">
    <property type="entry name" value="BIFUNCTIONAL INHIBITOR/LIPID-TRANSFER PROTEIN/SEED STORAGE 2S ALBUMIN SUPERFAMILY PROTEIN"/>
    <property type="match status" value="1"/>
</dbReference>
<dbReference type="Proteomes" id="UP000251960">
    <property type="component" value="Chromosome 10"/>
</dbReference>
<accession>A0A3L6GAH6</accession>
<feature type="signal peptide" evidence="1">
    <location>
        <begin position="1"/>
        <end position="27"/>
    </location>
</feature>
<feature type="chain" id="PRO_5018036364" description="Bifunctional inhibitor/plant lipid transfer protein/seed storage helical domain-containing protein" evidence="1">
    <location>
        <begin position="28"/>
        <end position="134"/>
    </location>
</feature>
<gene>
    <name evidence="3" type="ORF">Zm00014a_010103</name>
</gene>
<dbReference type="ExpressionAtlas" id="A0A3L6GAH6">
    <property type="expression patterns" value="baseline"/>
</dbReference>
<dbReference type="InterPro" id="IPR016140">
    <property type="entry name" value="Bifunc_inhib/LTP/seed_store"/>
</dbReference>